<dbReference type="PANTHER" id="PTHR10388">
    <property type="entry name" value="EUKARYOTIC TRANSLATION INITIATION FACTOR SUI1"/>
    <property type="match status" value="1"/>
</dbReference>
<dbReference type="PIRSF" id="PIRSF004499">
    <property type="entry name" value="SUI1_euk"/>
    <property type="match status" value="1"/>
</dbReference>
<dbReference type="InterPro" id="IPR001950">
    <property type="entry name" value="SUI1"/>
</dbReference>
<organism evidence="1 2">
    <name type="scientific">Aureococcus anophagefferens</name>
    <name type="common">Harmful bloom alga</name>
    <dbReference type="NCBI Taxonomy" id="44056"/>
    <lineage>
        <taxon>Eukaryota</taxon>
        <taxon>Sar</taxon>
        <taxon>Stramenopiles</taxon>
        <taxon>Ochrophyta</taxon>
        <taxon>Pelagophyceae</taxon>
        <taxon>Pelagomonadales</taxon>
        <taxon>Pelagomonadaceae</taxon>
        <taxon>Aureococcus</taxon>
    </lineage>
</organism>
<dbReference type="KEGG" id="aaf:AURANDRAFT_20639"/>
<dbReference type="Pfam" id="PF01253">
    <property type="entry name" value="SUI1"/>
    <property type="match status" value="1"/>
</dbReference>
<comment type="caution">
    <text evidence="1">The sequence shown here is derived from an EMBL/GenBank/DDBJ whole genome shotgun (WGS) entry which is preliminary data.</text>
</comment>
<evidence type="ECO:0000313" key="1">
    <source>
        <dbReference type="EMBL" id="KAK7239316.1"/>
    </source>
</evidence>
<dbReference type="InterPro" id="IPR036877">
    <property type="entry name" value="SUI1_dom_sf"/>
</dbReference>
<dbReference type="SUPFAM" id="SSF55159">
    <property type="entry name" value="eIF1-like"/>
    <property type="match status" value="1"/>
</dbReference>
<dbReference type="InterPro" id="IPR005874">
    <property type="entry name" value="SUI1_euk"/>
</dbReference>
<keyword evidence="1" id="KW-0396">Initiation factor</keyword>
<reference evidence="1 2" key="1">
    <citation type="submission" date="2024-03" db="EMBL/GenBank/DDBJ databases">
        <title>Aureococcus anophagefferens CCMP1851 and Kratosvirus quantuckense: Draft genome of a second virus-susceptible host strain in the model system.</title>
        <authorList>
            <person name="Chase E."/>
            <person name="Truchon A.R."/>
            <person name="Schepens W."/>
            <person name="Wilhelm S.W."/>
        </authorList>
    </citation>
    <scope>NUCLEOTIDE SEQUENCE [LARGE SCALE GENOMIC DNA]</scope>
    <source>
        <strain evidence="1 2">CCMP1851</strain>
    </source>
</reference>
<sequence length="113" mass="12508">MANFESDGIQNLAGFDAFKDADEEAGDQSKVHIRVQQRNGRKCITTVQGLADDLDIKRICKAFKKNFQCNGAVTKDSELGEIVQLSGDQRTNVSSFLTEQEICKKAQVVIHGF</sequence>
<keyword evidence="2" id="KW-1185">Reference proteome</keyword>
<dbReference type="EMBL" id="JBBJCI010000224">
    <property type="protein sequence ID" value="KAK7239316.1"/>
    <property type="molecule type" value="Genomic_DNA"/>
</dbReference>
<accession>A0ABR1FV84</accession>
<dbReference type="CDD" id="cd11566">
    <property type="entry name" value="eIF1_SUI1"/>
    <property type="match status" value="1"/>
</dbReference>
<evidence type="ECO:0000313" key="2">
    <source>
        <dbReference type="Proteomes" id="UP001363151"/>
    </source>
</evidence>
<keyword evidence="1" id="KW-0648">Protein biosynthesis</keyword>
<dbReference type="Proteomes" id="UP001363151">
    <property type="component" value="Unassembled WGS sequence"/>
</dbReference>
<dbReference type="Gene3D" id="3.30.780.10">
    <property type="entry name" value="SUI1-like domain"/>
    <property type="match status" value="1"/>
</dbReference>
<gene>
    <name evidence="1" type="primary">EIF1B</name>
    <name evidence="1" type="ORF">SO694_00025365</name>
</gene>
<dbReference type="PROSITE" id="PS50296">
    <property type="entry name" value="SUI1"/>
    <property type="match status" value="1"/>
</dbReference>
<protein>
    <submittedName>
        <fullName evidence="1">Translation initiation factor</fullName>
    </submittedName>
</protein>
<proteinExistence type="predicted"/>
<name>A0ABR1FV84_AURAN</name>
<dbReference type="GO" id="GO:0003743">
    <property type="term" value="F:translation initiation factor activity"/>
    <property type="evidence" value="ECO:0007669"/>
    <property type="project" value="UniProtKB-KW"/>
</dbReference>